<protein>
    <submittedName>
        <fullName evidence="2">Glycosyl hydrolase family 28-related protein</fullName>
    </submittedName>
</protein>
<dbReference type="RefSeq" id="WP_379664362.1">
    <property type="nucleotide sequence ID" value="NZ_JBHUDG010000051.1"/>
</dbReference>
<proteinExistence type="predicted"/>
<keyword evidence="2" id="KW-0378">Hydrolase</keyword>
<dbReference type="GO" id="GO:0016787">
    <property type="term" value="F:hydrolase activity"/>
    <property type="evidence" value="ECO:0007669"/>
    <property type="project" value="UniProtKB-KW"/>
</dbReference>
<dbReference type="Gene3D" id="2.160.20.10">
    <property type="entry name" value="Single-stranded right-handed beta-helix, Pectin lyase-like"/>
    <property type="match status" value="1"/>
</dbReference>
<dbReference type="InterPro" id="IPR011050">
    <property type="entry name" value="Pectin_lyase_fold/virulence"/>
</dbReference>
<dbReference type="InterPro" id="IPR024535">
    <property type="entry name" value="RHGA/B-epi-like_pectate_lyase"/>
</dbReference>
<comment type="caution">
    <text evidence="2">The sequence shown here is derived from an EMBL/GenBank/DDBJ whole genome shotgun (WGS) entry which is preliminary data.</text>
</comment>
<dbReference type="Pfam" id="PF12708">
    <property type="entry name" value="Pect-lyase_RHGA_epim"/>
    <property type="match status" value="1"/>
</dbReference>
<accession>A0ABW4II42</accession>
<organism evidence="2 3">
    <name type="scientific">Pseudopedobacter beijingensis</name>
    <dbReference type="NCBI Taxonomy" id="1207056"/>
    <lineage>
        <taxon>Bacteria</taxon>
        <taxon>Pseudomonadati</taxon>
        <taxon>Bacteroidota</taxon>
        <taxon>Sphingobacteriia</taxon>
        <taxon>Sphingobacteriales</taxon>
        <taxon>Sphingobacteriaceae</taxon>
        <taxon>Pseudopedobacter</taxon>
    </lineage>
</organism>
<dbReference type="InterPro" id="IPR012334">
    <property type="entry name" value="Pectin_lyas_fold"/>
</dbReference>
<feature type="domain" description="Rhamnogalacturonase A/B/Epimerase-like pectate lyase" evidence="1">
    <location>
        <begin position="87"/>
        <end position="147"/>
    </location>
</feature>
<gene>
    <name evidence="2" type="ORF">ACFSAH_19360</name>
</gene>
<sequence length="611" mass="67790">MNRLQFLASTVLGFFNPPKKQEPEIKYMKRVNDTLIELLDSHTNEYVTFSKVTKYADGSAMNDAKCDGVIYRKLGSEYFKRNFTGPVNVKWFGAKGDGVTDDSLAVQNASKYGGELYFTAGTYVFNASFNQKIVICGEGSERTILKPFDITKAIITYTSKGPYWTYHSEIRNVSFASENKTGVGFAFSKTNFSDYEIGDEYSNNVKFYGCRFLGLEKGVQFTYGNIGTEFYSCGWTLCKYGVYCVSNKFGAIMHAGNKYFYGGQIDSCDVGVYIHNTAIGFGGFSITDTILEYNKINFYCYSTNTYAGPVSFMNIWNEGSGSVAFTDPVSIDNWDGNLRTQVNVLPRSFMFEGYNSNYTFYGGTISDILVTALNSQVLINGSQAERYSGVGAAPSDVDITSEIIFENCVSYAGFPIGNNITLINPNTSLKDINGNVRSSIARGLVIKNRLISQSLNYPKISKPLNVVTNLGAGSFNSNGTLVSDGILNDLCNEYLVDFSNSSQLLRLLGSEITVNVNEWIVMTCGVKLISGSLNIKFWNRSSLKAAEIEMPKTFNKWFTVGFLGKVTENGDIYMDFSSPSENIFRLSNFQAVKFGTESEAKEFLNSNIFIV</sequence>
<evidence type="ECO:0000313" key="2">
    <source>
        <dbReference type="EMBL" id="MFD1632039.1"/>
    </source>
</evidence>
<keyword evidence="3" id="KW-1185">Reference proteome</keyword>
<dbReference type="EMBL" id="JBHUDG010000051">
    <property type="protein sequence ID" value="MFD1632039.1"/>
    <property type="molecule type" value="Genomic_DNA"/>
</dbReference>
<dbReference type="SUPFAM" id="SSF51126">
    <property type="entry name" value="Pectin lyase-like"/>
    <property type="match status" value="1"/>
</dbReference>
<evidence type="ECO:0000259" key="1">
    <source>
        <dbReference type="Pfam" id="PF12708"/>
    </source>
</evidence>
<name>A0ABW4II42_9SPHI</name>
<dbReference type="Proteomes" id="UP001597118">
    <property type="component" value="Unassembled WGS sequence"/>
</dbReference>
<reference evidence="3" key="1">
    <citation type="journal article" date="2019" name="Int. J. Syst. Evol. Microbiol.">
        <title>The Global Catalogue of Microorganisms (GCM) 10K type strain sequencing project: providing services to taxonomists for standard genome sequencing and annotation.</title>
        <authorList>
            <consortium name="The Broad Institute Genomics Platform"/>
            <consortium name="The Broad Institute Genome Sequencing Center for Infectious Disease"/>
            <person name="Wu L."/>
            <person name="Ma J."/>
        </authorList>
    </citation>
    <scope>NUCLEOTIDE SEQUENCE [LARGE SCALE GENOMIC DNA]</scope>
    <source>
        <strain evidence="3">CCUG 53762</strain>
    </source>
</reference>
<evidence type="ECO:0000313" key="3">
    <source>
        <dbReference type="Proteomes" id="UP001597118"/>
    </source>
</evidence>